<dbReference type="Proteomes" id="UP001305815">
    <property type="component" value="Chromosome"/>
</dbReference>
<organism evidence="4 5">
    <name type="scientific">Claveliimonas bilis</name>
    <dbReference type="NCBI Taxonomy" id="3028070"/>
    <lineage>
        <taxon>Bacteria</taxon>
        <taxon>Bacillati</taxon>
        <taxon>Bacillota</taxon>
        <taxon>Clostridia</taxon>
        <taxon>Lachnospirales</taxon>
        <taxon>Lachnospiraceae</taxon>
        <taxon>Claveliimonas</taxon>
    </lineage>
</organism>
<feature type="signal peptide" evidence="2">
    <location>
        <begin position="1"/>
        <end position="28"/>
    </location>
</feature>
<dbReference type="EMBL" id="AP027742">
    <property type="protein sequence ID" value="BDZ77765.1"/>
    <property type="molecule type" value="Genomic_DNA"/>
</dbReference>
<evidence type="ECO:0000259" key="3">
    <source>
        <dbReference type="Pfam" id="PF03413"/>
    </source>
</evidence>
<dbReference type="Gene3D" id="3.10.450.40">
    <property type="match status" value="2"/>
</dbReference>
<proteinExistence type="predicted"/>
<feature type="domain" description="PepSY" evidence="3">
    <location>
        <begin position="146"/>
        <end position="204"/>
    </location>
</feature>
<feature type="chain" id="PRO_5047001550" description="PepSY domain-containing protein" evidence="2">
    <location>
        <begin position="29"/>
        <end position="210"/>
    </location>
</feature>
<evidence type="ECO:0000313" key="4">
    <source>
        <dbReference type="EMBL" id="BDZ77765.1"/>
    </source>
</evidence>
<evidence type="ECO:0000313" key="5">
    <source>
        <dbReference type="Proteomes" id="UP001305815"/>
    </source>
</evidence>
<evidence type="ECO:0000256" key="2">
    <source>
        <dbReference type="SAM" id="SignalP"/>
    </source>
</evidence>
<keyword evidence="5" id="KW-1185">Reference proteome</keyword>
<sequence>MKRNRVKMLGAAVMMTAVLVTGCGVSGAGTVQNNTSGSSTDIGQEEAKKIALEDAGVQESDTTRMKISQDQDDGSLQYDVQFTVAEKEYDYEINGTNGTILSADVETTGGNAVQSQAGSNGDTAQNQTNSGNTANASGTSGANVAVSEADAKAAALERVSGATEADIRMELELDDGYYVYEGDIIYQQKEYEFEIDAQTGKFLKWSEERY</sequence>
<gene>
    <name evidence="4" type="ORF">Lac1_19480</name>
</gene>
<feature type="region of interest" description="Disordered" evidence="1">
    <location>
        <begin position="111"/>
        <end position="141"/>
    </location>
</feature>
<evidence type="ECO:0000256" key="1">
    <source>
        <dbReference type="SAM" id="MobiDB-lite"/>
    </source>
</evidence>
<name>A0ABM8IA30_9FIRM</name>
<feature type="domain" description="PepSY" evidence="3">
    <location>
        <begin position="42"/>
        <end position="102"/>
    </location>
</feature>
<accession>A0ABM8IA30</accession>
<dbReference type="RefSeq" id="WP_316264805.1">
    <property type="nucleotide sequence ID" value="NZ_AP027742.1"/>
</dbReference>
<reference evidence="5" key="1">
    <citation type="journal article" date="2023" name="Int. J. Syst. Evol. Microbiol.">
        <title>Claveliimonas bilis gen. nov., sp. nov., deoxycholic acid-producing bacteria isolated from human faeces, and reclassification of Sellimonas monacensis Zenner et al. 2021 as Claveliimonas monacensis comb. nov.</title>
        <authorList>
            <person name="Hisatomi A."/>
            <person name="Kastawa N.W.E.P.G."/>
            <person name="Song I."/>
            <person name="Ohkuma M."/>
            <person name="Fukiya S."/>
            <person name="Sakamoto M."/>
        </authorList>
    </citation>
    <scope>NUCLEOTIDE SEQUENCE [LARGE SCALE GENOMIC DNA]</scope>
    <source>
        <strain evidence="5">12BBH14</strain>
    </source>
</reference>
<dbReference type="PROSITE" id="PS51257">
    <property type="entry name" value="PROKAR_LIPOPROTEIN"/>
    <property type="match status" value="1"/>
</dbReference>
<dbReference type="Pfam" id="PF03413">
    <property type="entry name" value="PepSY"/>
    <property type="match status" value="2"/>
</dbReference>
<protein>
    <recommendedName>
        <fullName evidence="3">PepSY domain-containing protein</fullName>
    </recommendedName>
</protein>
<dbReference type="InterPro" id="IPR025711">
    <property type="entry name" value="PepSY"/>
</dbReference>
<keyword evidence="2" id="KW-0732">Signal</keyword>